<protein>
    <submittedName>
        <fullName evidence="1">Uncharacterized protein</fullName>
    </submittedName>
</protein>
<evidence type="ECO:0000313" key="1">
    <source>
        <dbReference type="EMBL" id="GIY11247.1"/>
    </source>
</evidence>
<organism evidence="1 2">
    <name type="scientific">Caerostris extrusa</name>
    <name type="common">Bark spider</name>
    <name type="synonym">Caerostris bankana</name>
    <dbReference type="NCBI Taxonomy" id="172846"/>
    <lineage>
        <taxon>Eukaryota</taxon>
        <taxon>Metazoa</taxon>
        <taxon>Ecdysozoa</taxon>
        <taxon>Arthropoda</taxon>
        <taxon>Chelicerata</taxon>
        <taxon>Arachnida</taxon>
        <taxon>Araneae</taxon>
        <taxon>Araneomorphae</taxon>
        <taxon>Entelegynae</taxon>
        <taxon>Araneoidea</taxon>
        <taxon>Araneidae</taxon>
        <taxon>Caerostris</taxon>
    </lineage>
</organism>
<dbReference type="AlphaFoldDB" id="A0AAV4QT15"/>
<reference evidence="1 2" key="1">
    <citation type="submission" date="2021-06" db="EMBL/GenBank/DDBJ databases">
        <title>Caerostris extrusa draft genome.</title>
        <authorList>
            <person name="Kono N."/>
            <person name="Arakawa K."/>
        </authorList>
    </citation>
    <scope>NUCLEOTIDE SEQUENCE [LARGE SCALE GENOMIC DNA]</scope>
</reference>
<proteinExistence type="predicted"/>
<keyword evidence="2" id="KW-1185">Reference proteome</keyword>
<comment type="caution">
    <text evidence="1">The sequence shown here is derived from an EMBL/GenBank/DDBJ whole genome shotgun (WGS) entry which is preliminary data.</text>
</comment>
<name>A0AAV4QT15_CAEEX</name>
<gene>
    <name evidence="1" type="ORF">CEXT_630181</name>
</gene>
<dbReference type="EMBL" id="BPLR01006622">
    <property type="protein sequence ID" value="GIY11247.1"/>
    <property type="molecule type" value="Genomic_DNA"/>
</dbReference>
<evidence type="ECO:0000313" key="2">
    <source>
        <dbReference type="Proteomes" id="UP001054945"/>
    </source>
</evidence>
<accession>A0AAV4QT15</accession>
<sequence length="275" mass="32301">MRIDSGMGNPIEFVVNDCDERKLPAFVFPVFLSQFNTVQSRDLCRSQRKSRFGEEIQYLRIVKHKGIIHSNPPGVFSNFFWKQREKVDAAAVPVELHVFSSYILMYVCRRVCVIVEMRIEIGLGNLIEFVVKDCDERILPAFAFPVFLSQFNSVQSRDLCRSQRKSLFRKDCDERKLPAFAFPVFFPSLTVFNLEIFVDLNGNLVLVRVQLLDLCRSQRKSRFGAEIQYLRNRKTQKELCIKIPTEVFSNFWKQREKVDAAVLFLLNYTIFFFLY</sequence>
<dbReference type="Proteomes" id="UP001054945">
    <property type="component" value="Unassembled WGS sequence"/>
</dbReference>